<dbReference type="Pfam" id="PF02685">
    <property type="entry name" value="Glucokinase"/>
    <property type="match status" value="1"/>
</dbReference>
<comment type="caution">
    <text evidence="5">The sequence shown here is derived from an EMBL/GenBank/DDBJ whole genome shotgun (WGS) entry which is preliminary data.</text>
</comment>
<organism evidence="5 6">
    <name type="scientific">Psychromonas arctica</name>
    <dbReference type="NCBI Taxonomy" id="168275"/>
    <lineage>
        <taxon>Bacteria</taxon>
        <taxon>Pseudomonadati</taxon>
        <taxon>Pseudomonadota</taxon>
        <taxon>Gammaproteobacteria</taxon>
        <taxon>Alteromonadales</taxon>
        <taxon>Psychromonadaceae</taxon>
        <taxon>Psychromonas</taxon>
    </lineage>
</organism>
<dbReference type="GO" id="GO:0004340">
    <property type="term" value="F:glucokinase activity"/>
    <property type="evidence" value="ECO:0007669"/>
    <property type="project" value="UniProtKB-EC"/>
</dbReference>
<dbReference type="HAMAP" id="MF_00524">
    <property type="entry name" value="Glucokinase"/>
    <property type="match status" value="1"/>
</dbReference>
<dbReference type="PANTHER" id="PTHR47690:SF1">
    <property type="entry name" value="GLUCOKINASE"/>
    <property type="match status" value="1"/>
</dbReference>
<evidence type="ECO:0000313" key="6">
    <source>
        <dbReference type="Proteomes" id="UP001366060"/>
    </source>
</evidence>
<accession>A0ABU9HDZ2</accession>
<evidence type="ECO:0000256" key="2">
    <source>
        <dbReference type="ARBA" id="ARBA00022777"/>
    </source>
</evidence>
<dbReference type="InterPro" id="IPR050201">
    <property type="entry name" value="Bacterial_glucokinase"/>
</dbReference>
<keyword evidence="3" id="KW-0324">Glycolysis</keyword>
<dbReference type="RefSeq" id="WP_341628523.1">
    <property type="nucleotide sequence ID" value="NZ_JBAKBA010000031.1"/>
</dbReference>
<proteinExistence type="inferred from homology"/>
<dbReference type="NCBIfam" id="NF009073">
    <property type="entry name" value="PRK12408.1"/>
    <property type="match status" value="1"/>
</dbReference>
<reference evidence="5 6" key="1">
    <citation type="submission" date="2024-02" db="EMBL/GenBank/DDBJ databases">
        <title>Bacteria isolated from the canopy kelp, Nereocystis luetkeana.</title>
        <authorList>
            <person name="Pfister C.A."/>
            <person name="Younker I.T."/>
            <person name="Light S.H."/>
        </authorList>
    </citation>
    <scope>NUCLEOTIDE SEQUENCE [LARGE SCALE GENOMIC DNA]</scope>
    <source>
        <strain evidence="5 6">TI.2.07</strain>
    </source>
</reference>
<dbReference type="InterPro" id="IPR043129">
    <property type="entry name" value="ATPase_NBD"/>
</dbReference>
<keyword evidence="3" id="KW-0963">Cytoplasm</keyword>
<comment type="subcellular location">
    <subcellularLocation>
        <location evidence="3">Cytoplasm</location>
    </subcellularLocation>
</comment>
<comment type="similarity">
    <text evidence="3 4">Belongs to the bacterial glucokinase family.</text>
</comment>
<comment type="catalytic activity">
    <reaction evidence="3">
        <text>D-glucose + ATP = D-glucose 6-phosphate + ADP + H(+)</text>
        <dbReference type="Rhea" id="RHEA:17825"/>
        <dbReference type="ChEBI" id="CHEBI:4167"/>
        <dbReference type="ChEBI" id="CHEBI:15378"/>
        <dbReference type="ChEBI" id="CHEBI:30616"/>
        <dbReference type="ChEBI" id="CHEBI:61548"/>
        <dbReference type="ChEBI" id="CHEBI:456216"/>
        <dbReference type="EC" id="2.7.1.2"/>
    </reaction>
</comment>
<dbReference type="EMBL" id="JBAKBA010000031">
    <property type="protein sequence ID" value="MEL0660028.1"/>
    <property type="molecule type" value="Genomic_DNA"/>
</dbReference>
<name>A0ABU9HDZ2_9GAMM</name>
<dbReference type="Proteomes" id="UP001366060">
    <property type="component" value="Unassembled WGS sequence"/>
</dbReference>
<evidence type="ECO:0000313" key="5">
    <source>
        <dbReference type="EMBL" id="MEL0660028.1"/>
    </source>
</evidence>
<dbReference type="Gene3D" id="3.40.367.20">
    <property type="match status" value="1"/>
</dbReference>
<evidence type="ECO:0000256" key="4">
    <source>
        <dbReference type="RuleBase" id="RU004046"/>
    </source>
</evidence>
<gene>
    <name evidence="3" type="primary">glk</name>
    <name evidence="5" type="ORF">V6255_12880</name>
</gene>
<protein>
    <recommendedName>
        <fullName evidence="3">Glucokinase</fullName>
        <ecNumber evidence="3">2.7.1.2</ecNumber>
    </recommendedName>
    <alternativeName>
        <fullName evidence="3">Glucose kinase</fullName>
    </alternativeName>
</protein>
<keyword evidence="3" id="KW-0067">ATP-binding</keyword>
<evidence type="ECO:0000256" key="3">
    <source>
        <dbReference type="HAMAP-Rule" id="MF_00524"/>
    </source>
</evidence>
<dbReference type="NCBIfam" id="TIGR00749">
    <property type="entry name" value="glk"/>
    <property type="match status" value="1"/>
</dbReference>
<keyword evidence="2 3" id="KW-0418">Kinase</keyword>
<keyword evidence="6" id="KW-1185">Reference proteome</keyword>
<dbReference type="EC" id="2.7.1.2" evidence="3"/>
<dbReference type="NCBIfam" id="NF001416">
    <property type="entry name" value="PRK00292.1-3"/>
    <property type="match status" value="1"/>
</dbReference>
<evidence type="ECO:0000256" key="1">
    <source>
        <dbReference type="ARBA" id="ARBA00022679"/>
    </source>
</evidence>
<feature type="binding site" evidence="3">
    <location>
        <begin position="6"/>
        <end position="11"/>
    </location>
    <ligand>
        <name>ATP</name>
        <dbReference type="ChEBI" id="CHEBI:30616"/>
    </ligand>
</feature>
<dbReference type="PANTHER" id="PTHR47690">
    <property type="entry name" value="GLUCOKINASE"/>
    <property type="match status" value="1"/>
</dbReference>
<dbReference type="Gene3D" id="3.30.420.40">
    <property type="match status" value="1"/>
</dbReference>
<sequence>MLSVIADVGGTNIRLAVLDIATTEISKVREYPCAQFITLEAAIAQYFTTFQEPVINLCIGIACPVENDLVTMTNLNWQFSKKEFKHKFSLQELHVINDYTAISFAVPFVPDNQKIKIGGGEAVTDGVKAIFGPGTGLGVSHLIKQGEKWVSLDGEGGHTSFAPNTSQQADVLLLLQAQFGHVSAERFLSGQGLVNIYHALCRLAGKQPEFFEAADITKAALNNECELATQTLTLFCQAMGGFAGNLALSLDCKGGVYIAGGIVPRFVEFFKNSEFRTFFEAKGRFKDYLQTIPTYLITHENPGLLGASVYLRQELL</sequence>
<dbReference type="SUPFAM" id="SSF53067">
    <property type="entry name" value="Actin-like ATPase domain"/>
    <property type="match status" value="1"/>
</dbReference>
<dbReference type="InterPro" id="IPR003836">
    <property type="entry name" value="Glucokinase"/>
</dbReference>
<keyword evidence="1 3" id="KW-0808">Transferase</keyword>
<dbReference type="CDD" id="cd24008">
    <property type="entry name" value="ASKHA_NBD_GLK"/>
    <property type="match status" value="1"/>
</dbReference>
<keyword evidence="3" id="KW-0547">Nucleotide-binding</keyword>